<name>M4ZFX8_9BRAD</name>
<dbReference type="AlphaFoldDB" id="M4ZFX8"/>
<dbReference type="EMBL" id="AP012603">
    <property type="protein sequence ID" value="BAM92649.1"/>
    <property type="molecule type" value="Genomic_DNA"/>
</dbReference>
<evidence type="ECO:0000256" key="1">
    <source>
        <dbReference type="SAM" id="MobiDB-lite"/>
    </source>
</evidence>
<evidence type="ECO:0000259" key="2">
    <source>
        <dbReference type="Pfam" id="PF20169"/>
    </source>
</evidence>
<feature type="domain" description="DUF6537" evidence="2">
    <location>
        <begin position="25"/>
        <end position="225"/>
    </location>
</feature>
<dbReference type="InterPro" id="IPR046667">
    <property type="entry name" value="DUF6537"/>
</dbReference>
<dbReference type="KEGG" id="aol:S58_66820"/>
<sequence>MLADFIGDDDGEPPFLPEGLPDAAAPVVSEGIHLLMEYQGASYAQLYVDRIKRFVRRSNVDAAMLCEIAQHLAARMAYEDPIRIAQLKLFDLAMGRTGGRDSDDLRRFRLEELIGVLPQALADSLLTGFEQVGWLGRRRLKLRFSIRSRLAVRRLRTIAGLRRWRLQSVRYGEERAWAERWLHMIARALDKQPSSAPAIIATATMIHGQGDGYCQGLADWHAIINGLAKPTFDGVLPIPDLAAAIAEARAAAMPDPRQVALKRTIAQIRARALAVGSNSDAAE</sequence>
<gene>
    <name evidence="3" type="ORF">S58_66820</name>
</gene>
<proteinExistence type="predicted"/>
<reference evidence="3 4" key="1">
    <citation type="journal article" date="2013" name="Appl. Environ. Microbiol.">
        <title>Genome analysis suggests that the soil oligotrophic bacterium Agromonas oligotrophica (Bradyrhizobium oligotrophicum) is a nitrogen-fixing symbiont of Aeschynomene indica.</title>
        <authorList>
            <person name="Okubo T."/>
            <person name="Fukushima S."/>
            <person name="Itakura M."/>
            <person name="Oshima K."/>
            <person name="Longtonglang A."/>
            <person name="Teaumroong N."/>
            <person name="Mitsui H."/>
            <person name="Hattori M."/>
            <person name="Hattori R."/>
            <person name="Hattori T."/>
            <person name="Minamisawa K."/>
        </authorList>
    </citation>
    <scope>NUCLEOTIDE SEQUENCE [LARGE SCALE GENOMIC DNA]</scope>
    <source>
        <strain evidence="3 4">S58</strain>
    </source>
</reference>
<keyword evidence="4" id="KW-1185">Reference proteome</keyword>
<organism evidence="3 4">
    <name type="scientific">Bradyrhizobium oligotrophicum S58</name>
    <dbReference type="NCBI Taxonomy" id="1245469"/>
    <lineage>
        <taxon>Bacteria</taxon>
        <taxon>Pseudomonadati</taxon>
        <taxon>Pseudomonadota</taxon>
        <taxon>Alphaproteobacteria</taxon>
        <taxon>Hyphomicrobiales</taxon>
        <taxon>Nitrobacteraceae</taxon>
        <taxon>Bradyrhizobium</taxon>
    </lineage>
</organism>
<evidence type="ECO:0000313" key="3">
    <source>
        <dbReference type="EMBL" id="BAM92649.1"/>
    </source>
</evidence>
<dbReference type="HOGENOM" id="CLU_952089_0_0_5"/>
<feature type="compositionally biased region" description="Acidic residues" evidence="1">
    <location>
        <begin position="1"/>
        <end position="12"/>
    </location>
</feature>
<dbReference type="STRING" id="1245469.S58_66820"/>
<accession>M4ZFX8</accession>
<evidence type="ECO:0000313" key="4">
    <source>
        <dbReference type="Proteomes" id="UP000011841"/>
    </source>
</evidence>
<protein>
    <recommendedName>
        <fullName evidence="2">DUF6537 domain-containing protein</fullName>
    </recommendedName>
</protein>
<feature type="region of interest" description="Disordered" evidence="1">
    <location>
        <begin position="1"/>
        <end position="20"/>
    </location>
</feature>
<dbReference type="eggNOG" id="COG1014">
    <property type="taxonomic scope" value="Bacteria"/>
</dbReference>
<dbReference type="Proteomes" id="UP000011841">
    <property type="component" value="Chromosome"/>
</dbReference>
<dbReference type="Pfam" id="PF20169">
    <property type="entry name" value="DUF6537"/>
    <property type="match status" value="1"/>
</dbReference>
<dbReference type="PATRIC" id="fig|1245469.3.peg.6828"/>